<dbReference type="Proteomes" id="UP000033202">
    <property type="component" value="Unassembled WGS sequence"/>
</dbReference>
<dbReference type="Gene3D" id="2.30.30.240">
    <property type="entry name" value="PRC-barrel domain"/>
    <property type="match status" value="1"/>
</dbReference>
<dbReference type="GO" id="GO:0005737">
    <property type="term" value="C:cytoplasm"/>
    <property type="evidence" value="ECO:0007669"/>
    <property type="project" value="UniProtKB-SubCell"/>
</dbReference>
<dbReference type="Gene3D" id="2.40.30.60">
    <property type="entry name" value="RimM"/>
    <property type="match status" value="1"/>
</dbReference>
<evidence type="ECO:0000313" key="8">
    <source>
        <dbReference type="EMBL" id="GAO39061.1"/>
    </source>
</evidence>
<dbReference type="NCBIfam" id="TIGR02273">
    <property type="entry name" value="16S_RimM"/>
    <property type="match status" value="1"/>
</dbReference>
<evidence type="ECO:0000256" key="3">
    <source>
        <dbReference type="ARBA" id="ARBA00022552"/>
    </source>
</evidence>
<organism evidence="8 9">
    <name type="scientific">Sphingomonas changbaiensis NBRC 104936</name>
    <dbReference type="NCBI Taxonomy" id="1219043"/>
    <lineage>
        <taxon>Bacteria</taxon>
        <taxon>Pseudomonadati</taxon>
        <taxon>Pseudomonadota</taxon>
        <taxon>Alphaproteobacteria</taxon>
        <taxon>Sphingomonadales</taxon>
        <taxon>Sphingomonadaceae</taxon>
        <taxon>Sphingomonas</taxon>
    </lineage>
</organism>
<dbReference type="InterPro" id="IPR036976">
    <property type="entry name" value="RimM_N_sf"/>
</dbReference>
<comment type="similarity">
    <text evidence="5">Belongs to the RimM family.</text>
</comment>
<dbReference type="STRING" id="1219043.SCH01S_25_00410"/>
<comment type="domain">
    <text evidence="5">The PRC barrel domain binds ribosomal protein uS19.</text>
</comment>
<evidence type="ECO:0000256" key="2">
    <source>
        <dbReference type="ARBA" id="ARBA00022517"/>
    </source>
</evidence>
<evidence type="ECO:0000256" key="1">
    <source>
        <dbReference type="ARBA" id="ARBA00022490"/>
    </source>
</evidence>
<gene>
    <name evidence="5 8" type="primary">rimM</name>
    <name evidence="8" type="ORF">SCH01S_25_00410</name>
</gene>
<comment type="caution">
    <text evidence="8">The sequence shown here is derived from an EMBL/GenBank/DDBJ whole genome shotgun (WGS) entry which is preliminary data.</text>
</comment>
<keyword evidence="2 5" id="KW-0690">Ribosome biogenesis</keyword>
<dbReference type="InterPro" id="IPR002676">
    <property type="entry name" value="RimM_N"/>
</dbReference>
<dbReference type="InterPro" id="IPR011961">
    <property type="entry name" value="RimM"/>
</dbReference>
<dbReference type="AlphaFoldDB" id="A0A0E9MNR2"/>
<sequence>MLRRGRFSTALEANGVSYSAVLRMKRVTLAAITGAHGLKGEVRLKLFTDSADSLKHYASFDADGRTLTLVSVRQAGAGAIARFKEVADRTAAEALRGVALTVPREALPPLEDGEYYHADLIGLPVVTEAGDSVGTVVAVENFGAGDVLDIQKPDGKSFMAPMHAVAVEPSALVIDALFVV</sequence>
<dbReference type="GO" id="GO:0006364">
    <property type="term" value="P:rRNA processing"/>
    <property type="evidence" value="ECO:0007669"/>
    <property type="project" value="UniProtKB-UniRule"/>
</dbReference>
<comment type="function">
    <text evidence="5">An accessory protein needed during the final step in the assembly of 30S ribosomal subunit, possibly for assembly of the head region. Essential for efficient processing of 16S rRNA. May be needed both before and after RbfA during the maturation of 16S rRNA. It has affinity for free ribosomal 30S subunits but not for 70S ribosomes.</text>
</comment>
<dbReference type="Pfam" id="PF05239">
    <property type="entry name" value="PRC"/>
    <property type="match status" value="1"/>
</dbReference>
<protein>
    <recommendedName>
        <fullName evidence="5">Ribosome maturation factor RimM</fullName>
    </recommendedName>
</protein>
<dbReference type="InterPro" id="IPR009000">
    <property type="entry name" value="Transl_B-barrel_sf"/>
</dbReference>
<name>A0A0E9MNR2_9SPHN</name>
<dbReference type="GO" id="GO:0005840">
    <property type="term" value="C:ribosome"/>
    <property type="evidence" value="ECO:0007669"/>
    <property type="project" value="InterPro"/>
</dbReference>
<feature type="domain" description="PRC-barrel" evidence="7">
    <location>
        <begin position="113"/>
        <end position="176"/>
    </location>
</feature>
<comment type="subcellular location">
    <subcellularLocation>
        <location evidence="5">Cytoplasm</location>
    </subcellularLocation>
</comment>
<keyword evidence="9" id="KW-1185">Reference proteome</keyword>
<evidence type="ECO:0000259" key="6">
    <source>
        <dbReference type="Pfam" id="PF01782"/>
    </source>
</evidence>
<dbReference type="EMBL" id="BBWU01000025">
    <property type="protein sequence ID" value="GAO39061.1"/>
    <property type="molecule type" value="Genomic_DNA"/>
</dbReference>
<dbReference type="HAMAP" id="MF_00014">
    <property type="entry name" value="Ribosome_mat_RimM"/>
    <property type="match status" value="1"/>
</dbReference>
<keyword evidence="4 5" id="KW-0143">Chaperone</keyword>
<dbReference type="GO" id="GO:0043022">
    <property type="term" value="F:ribosome binding"/>
    <property type="evidence" value="ECO:0007669"/>
    <property type="project" value="InterPro"/>
</dbReference>
<dbReference type="SUPFAM" id="SSF50346">
    <property type="entry name" value="PRC-barrel domain"/>
    <property type="match status" value="1"/>
</dbReference>
<evidence type="ECO:0000256" key="5">
    <source>
        <dbReference type="HAMAP-Rule" id="MF_00014"/>
    </source>
</evidence>
<accession>A0A0E9MNR2</accession>
<dbReference type="SUPFAM" id="SSF50447">
    <property type="entry name" value="Translation proteins"/>
    <property type="match status" value="1"/>
</dbReference>
<keyword evidence="3 5" id="KW-0698">rRNA processing</keyword>
<proteinExistence type="inferred from homology"/>
<comment type="subunit">
    <text evidence="5">Binds ribosomal protein uS19.</text>
</comment>
<evidence type="ECO:0000259" key="7">
    <source>
        <dbReference type="Pfam" id="PF05239"/>
    </source>
</evidence>
<feature type="domain" description="RimM N-terminal" evidence="6">
    <location>
        <begin position="29"/>
        <end position="105"/>
    </location>
</feature>
<evidence type="ECO:0000256" key="4">
    <source>
        <dbReference type="ARBA" id="ARBA00023186"/>
    </source>
</evidence>
<dbReference type="GO" id="GO:0042274">
    <property type="term" value="P:ribosomal small subunit biogenesis"/>
    <property type="evidence" value="ECO:0007669"/>
    <property type="project" value="UniProtKB-UniRule"/>
</dbReference>
<dbReference type="InterPro" id="IPR027275">
    <property type="entry name" value="PRC-brl_dom"/>
</dbReference>
<dbReference type="PANTHER" id="PTHR33692:SF1">
    <property type="entry name" value="RIBOSOME MATURATION FACTOR RIMM"/>
    <property type="match status" value="1"/>
</dbReference>
<keyword evidence="1 5" id="KW-0963">Cytoplasm</keyword>
<reference evidence="8 9" key="1">
    <citation type="submission" date="2015-04" db="EMBL/GenBank/DDBJ databases">
        <title>Whole genome shotgun sequence of Sphingomonas changbaiensis NBRC 104936.</title>
        <authorList>
            <person name="Katano-Makiyama Y."/>
            <person name="Hosoyama A."/>
            <person name="Hashimoto M."/>
            <person name="Noguchi M."/>
            <person name="Tsuchikane K."/>
            <person name="Ohji S."/>
            <person name="Yamazoe A."/>
            <person name="Ichikawa N."/>
            <person name="Kimura A."/>
            <person name="Fujita N."/>
        </authorList>
    </citation>
    <scope>NUCLEOTIDE SEQUENCE [LARGE SCALE GENOMIC DNA]</scope>
    <source>
        <strain evidence="8 9">NBRC 104936</strain>
    </source>
</reference>
<dbReference type="PANTHER" id="PTHR33692">
    <property type="entry name" value="RIBOSOME MATURATION FACTOR RIMM"/>
    <property type="match status" value="1"/>
</dbReference>
<dbReference type="InterPro" id="IPR011033">
    <property type="entry name" value="PRC_barrel-like_sf"/>
</dbReference>
<evidence type="ECO:0000313" key="9">
    <source>
        <dbReference type="Proteomes" id="UP000033202"/>
    </source>
</evidence>
<dbReference type="Pfam" id="PF01782">
    <property type="entry name" value="RimM"/>
    <property type="match status" value="1"/>
</dbReference>